<dbReference type="Gene3D" id="3.30.70.1450">
    <property type="entry name" value="Regulator of K+ conductance, C-terminal domain"/>
    <property type="match status" value="1"/>
</dbReference>
<sequence length="165" mass="18624">MKIREIELPGIGKKYEIITKNEEKVVVIIHDDGRRDLYHFEQDQFDEAISSLSLEDEEARQLAGIIGGMTYAPKALETIELAFDDLVIEWFKVQRGAEAANHTIGELNIRQSYEVNIVAIIKKNLKKIHTPGPETRLEVGDTVIVSGQRDQVKRIVKDILSGRSG</sequence>
<gene>
    <name evidence="2" type="ORF">AMD01_09275</name>
</gene>
<evidence type="ECO:0000313" key="2">
    <source>
        <dbReference type="EMBL" id="KOO46059.1"/>
    </source>
</evidence>
<name>A0A0M0L4V1_9BACI</name>
<organism evidence="2 3">
    <name type="scientific">Priestia koreensis</name>
    <dbReference type="NCBI Taxonomy" id="284581"/>
    <lineage>
        <taxon>Bacteria</taxon>
        <taxon>Bacillati</taxon>
        <taxon>Bacillota</taxon>
        <taxon>Bacilli</taxon>
        <taxon>Bacillales</taxon>
        <taxon>Bacillaceae</taxon>
        <taxon>Priestia</taxon>
    </lineage>
</organism>
<dbReference type="InterPro" id="IPR036721">
    <property type="entry name" value="RCK_C_sf"/>
</dbReference>
<dbReference type="SUPFAM" id="SSF116726">
    <property type="entry name" value="TrkA C-terminal domain-like"/>
    <property type="match status" value="1"/>
</dbReference>
<dbReference type="GO" id="GO:0008324">
    <property type="term" value="F:monoatomic cation transmembrane transporter activity"/>
    <property type="evidence" value="ECO:0007669"/>
    <property type="project" value="InterPro"/>
</dbReference>
<dbReference type="PANTHER" id="PTHR30445">
    <property type="entry name" value="K(+)_H(+) ANTIPORTER SUBUNIT KHTT"/>
    <property type="match status" value="1"/>
</dbReference>
<comment type="caution">
    <text evidence="2">The sequence shown here is derived from an EMBL/GenBank/DDBJ whole genome shotgun (WGS) entry which is preliminary data.</text>
</comment>
<protein>
    <submittedName>
        <fullName evidence="2">Potassium:proton antiporter</fullName>
    </submittedName>
</protein>
<dbReference type="InterPro" id="IPR006037">
    <property type="entry name" value="RCK_C"/>
</dbReference>
<dbReference type="PATRIC" id="fig|284581.3.peg.1924"/>
<keyword evidence="3" id="KW-1185">Reference proteome</keyword>
<dbReference type="PANTHER" id="PTHR30445:SF8">
    <property type="entry name" value="K(+)_H(+) ANTIPORTER SUBUNIT KHTT"/>
    <property type="match status" value="1"/>
</dbReference>
<dbReference type="InterPro" id="IPR058776">
    <property type="entry name" value="KhtT-like_N"/>
</dbReference>
<dbReference type="OrthoDB" id="67547at2"/>
<evidence type="ECO:0000313" key="3">
    <source>
        <dbReference type="Proteomes" id="UP000037558"/>
    </source>
</evidence>
<dbReference type="Pfam" id="PF02080">
    <property type="entry name" value="TrkA_C"/>
    <property type="match status" value="1"/>
</dbReference>
<dbReference type="InterPro" id="IPR050144">
    <property type="entry name" value="AAE_transporter"/>
</dbReference>
<dbReference type="STRING" id="284581.AMD01_09275"/>
<accession>A0A0M0L4V1</accession>
<dbReference type="InterPro" id="IPR026278">
    <property type="entry name" value="KhtT"/>
</dbReference>
<dbReference type="PROSITE" id="PS51202">
    <property type="entry name" value="RCK_C"/>
    <property type="match status" value="1"/>
</dbReference>
<dbReference type="RefSeq" id="WP_053401123.1">
    <property type="nucleotide sequence ID" value="NZ_JAMAUM010000005.1"/>
</dbReference>
<dbReference type="GO" id="GO:0006813">
    <property type="term" value="P:potassium ion transport"/>
    <property type="evidence" value="ECO:0007669"/>
    <property type="project" value="InterPro"/>
</dbReference>
<dbReference type="AlphaFoldDB" id="A0A0M0L4V1"/>
<proteinExistence type="predicted"/>
<dbReference type="Proteomes" id="UP000037558">
    <property type="component" value="Unassembled WGS sequence"/>
</dbReference>
<dbReference type="PIRSF" id="PIRSF005028">
    <property type="entry name" value="KhtT"/>
    <property type="match status" value="1"/>
</dbReference>
<evidence type="ECO:0000259" key="1">
    <source>
        <dbReference type="PROSITE" id="PS51202"/>
    </source>
</evidence>
<feature type="domain" description="RCK C-terminal" evidence="1">
    <location>
        <begin position="76"/>
        <end position="161"/>
    </location>
</feature>
<reference evidence="3" key="1">
    <citation type="submission" date="2015-08" db="EMBL/GenBank/DDBJ databases">
        <title>Fjat-14210 dsm16467.</title>
        <authorList>
            <person name="Liu B."/>
            <person name="Wang J."/>
            <person name="Zhu Y."/>
            <person name="Liu G."/>
            <person name="Chen Q."/>
            <person name="Chen Z."/>
            <person name="Lan J."/>
            <person name="Che J."/>
            <person name="Ge C."/>
            <person name="Shi H."/>
            <person name="Pan Z."/>
            <person name="Liu X."/>
        </authorList>
    </citation>
    <scope>NUCLEOTIDE SEQUENCE [LARGE SCALE GENOMIC DNA]</scope>
    <source>
        <strain evidence="3">DSM 16467</strain>
    </source>
</reference>
<dbReference type="EMBL" id="LILC01000013">
    <property type="protein sequence ID" value="KOO46059.1"/>
    <property type="molecule type" value="Genomic_DNA"/>
</dbReference>
<dbReference type="Pfam" id="PF25991">
    <property type="entry name" value="KhtT_N"/>
    <property type="match status" value="1"/>
</dbReference>